<protein>
    <recommendedName>
        <fullName evidence="2">EF-hand domain-containing protein</fullName>
    </recommendedName>
</protein>
<organism evidence="3 4">
    <name type="scientific">Lymnaea stagnalis</name>
    <name type="common">Great pond snail</name>
    <name type="synonym">Helix stagnalis</name>
    <dbReference type="NCBI Taxonomy" id="6523"/>
    <lineage>
        <taxon>Eukaryota</taxon>
        <taxon>Metazoa</taxon>
        <taxon>Spiralia</taxon>
        <taxon>Lophotrochozoa</taxon>
        <taxon>Mollusca</taxon>
        <taxon>Gastropoda</taxon>
        <taxon>Heterobranchia</taxon>
        <taxon>Euthyneura</taxon>
        <taxon>Panpulmonata</taxon>
        <taxon>Hygrophila</taxon>
        <taxon>Lymnaeoidea</taxon>
        <taxon>Lymnaeidae</taxon>
        <taxon>Lymnaea</taxon>
    </lineage>
</organism>
<keyword evidence="1" id="KW-0106">Calcium</keyword>
<evidence type="ECO:0000313" key="3">
    <source>
        <dbReference type="EMBL" id="CAL1541654.1"/>
    </source>
</evidence>
<dbReference type="Proteomes" id="UP001497497">
    <property type="component" value="Unassembled WGS sequence"/>
</dbReference>
<dbReference type="GO" id="GO:0005509">
    <property type="term" value="F:calcium ion binding"/>
    <property type="evidence" value="ECO:0007669"/>
    <property type="project" value="InterPro"/>
</dbReference>
<evidence type="ECO:0000259" key="2">
    <source>
        <dbReference type="PROSITE" id="PS50222"/>
    </source>
</evidence>
<dbReference type="EMBL" id="CAXITT010000445">
    <property type="protein sequence ID" value="CAL1541654.1"/>
    <property type="molecule type" value="Genomic_DNA"/>
</dbReference>
<comment type="caution">
    <text evidence="3">The sequence shown here is derived from an EMBL/GenBank/DDBJ whole genome shotgun (WGS) entry which is preliminary data.</text>
</comment>
<dbReference type="SUPFAM" id="SSF47473">
    <property type="entry name" value="EF-hand"/>
    <property type="match status" value="1"/>
</dbReference>
<gene>
    <name evidence="3" type="ORF">GSLYS_00015260001</name>
</gene>
<dbReference type="AlphaFoldDB" id="A0AAV2I6D5"/>
<dbReference type="InterPro" id="IPR002048">
    <property type="entry name" value="EF_hand_dom"/>
</dbReference>
<reference evidence="3 4" key="1">
    <citation type="submission" date="2024-04" db="EMBL/GenBank/DDBJ databases">
        <authorList>
            <consortium name="Genoscope - CEA"/>
            <person name="William W."/>
        </authorList>
    </citation>
    <scope>NUCLEOTIDE SEQUENCE [LARGE SCALE GENOMIC DNA]</scope>
</reference>
<evidence type="ECO:0000313" key="4">
    <source>
        <dbReference type="Proteomes" id="UP001497497"/>
    </source>
</evidence>
<evidence type="ECO:0000256" key="1">
    <source>
        <dbReference type="ARBA" id="ARBA00022837"/>
    </source>
</evidence>
<keyword evidence="4" id="KW-1185">Reference proteome</keyword>
<dbReference type="InterPro" id="IPR011992">
    <property type="entry name" value="EF-hand-dom_pair"/>
</dbReference>
<sequence>MVFKMDIPLVARATQRWYYVLGARRQEAVDANVSNVVATTVPFGSVFQPLIVYGRNEQFPYCVLAVMCQNCTSWPRRGLLYNRKTTKMIHWLTLSLCLPALTICQPLDLNAAAAISFKNFDADGDRNLEKPEISQYFSTVYDSNKDGRVSKQEYTSTVEARYASSPELVNVLKNLFSYVDFNNDNHLDAPDYDNLFTTADADKNGLITQQEFAKYYQDGVAAGR</sequence>
<dbReference type="Gene3D" id="1.10.238.10">
    <property type="entry name" value="EF-hand"/>
    <property type="match status" value="1"/>
</dbReference>
<proteinExistence type="predicted"/>
<dbReference type="PROSITE" id="PS50222">
    <property type="entry name" value="EF_HAND_2"/>
    <property type="match status" value="1"/>
</dbReference>
<accession>A0AAV2I6D5</accession>
<feature type="domain" description="EF-hand" evidence="2">
    <location>
        <begin position="187"/>
        <end position="222"/>
    </location>
</feature>
<dbReference type="Pfam" id="PF13202">
    <property type="entry name" value="EF-hand_5"/>
    <property type="match status" value="2"/>
</dbReference>
<dbReference type="InterPro" id="IPR018247">
    <property type="entry name" value="EF_Hand_1_Ca_BS"/>
</dbReference>
<dbReference type="PROSITE" id="PS00018">
    <property type="entry name" value="EF_HAND_1"/>
    <property type="match status" value="2"/>
</dbReference>
<name>A0AAV2I6D5_LYMST</name>